<gene>
    <name evidence="10" type="primary">tfa2</name>
    <name evidence="10" type="ORF">H4R26_005103</name>
</gene>
<feature type="region of interest" description="Disordered" evidence="8">
    <location>
        <begin position="1"/>
        <end position="39"/>
    </location>
</feature>
<protein>
    <recommendedName>
        <fullName evidence="7">Transcription initiation factor IIE subunit beta</fullName>
    </recommendedName>
</protein>
<proteinExistence type="inferred from homology"/>
<accession>A0A9W8B9U3</accession>
<name>A0A9W8B9U3_9FUNG</name>
<dbReference type="PROSITE" id="PS51351">
    <property type="entry name" value="TFIIE_BETA_C"/>
    <property type="match status" value="1"/>
</dbReference>
<dbReference type="GO" id="GO:0005673">
    <property type="term" value="C:transcription factor TFIIE complex"/>
    <property type="evidence" value="ECO:0007669"/>
    <property type="project" value="UniProtKB-UniRule"/>
</dbReference>
<dbReference type="AlphaFoldDB" id="A0A9W8B9U3"/>
<dbReference type="OrthoDB" id="3907302at2759"/>
<feature type="domain" description="TFIIE beta" evidence="9">
    <location>
        <begin position="33"/>
        <end position="111"/>
    </location>
</feature>
<evidence type="ECO:0000256" key="2">
    <source>
        <dbReference type="ARBA" id="ARBA00023015"/>
    </source>
</evidence>
<organism evidence="10 11">
    <name type="scientific">Coemansia thaxteri</name>
    <dbReference type="NCBI Taxonomy" id="2663907"/>
    <lineage>
        <taxon>Eukaryota</taxon>
        <taxon>Fungi</taxon>
        <taxon>Fungi incertae sedis</taxon>
        <taxon>Zoopagomycota</taxon>
        <taxon>Kickxellomycotina</taxon>
        <taxon>Kickxellomycetes</taxon>
        <taxon>Kickxellales</taxon>
        <taxon>Kickxellaceae</taxon>
        <taxon>Coemansia</taxon>
    </lineage>
</organism>
<comment type="function">
    <text evidence="6 7">Recruits TFIIH to the initiation complex and stimulates the RNA polymerase II C-terminal domain kinase and DNA-dependent ATPase activities of TFIIH. Both TFIIH and TFIIE are required for promoter clearance by RNA polymerase.</text>
</comment>
<keyword evidence="3 7" id="KW-0238">DNA-binding</keyword>
<evidence type="ECO:0000256" key="5">
    <source>
        <dbReference type="ARBA" id="ARBA00023242"/>
    </source>
</evidence>
<keyword evidence="5 7" id="KW-0539">Nucleus</keyword>
<comment type="subunit">
    <text evidence="7">Tetramer of two alpha and two beta chains.</text>
</comment>
<dbReference type="EMBL" id="JANBQF010000725">
    <property type="protein sequence ID" value="KAJ1999353.1"/>
    <property type="molecule type" value="Genomic_DNA"/>
</dbReference>
<dbReference type="InterPro" id="IPR040501">
    <property type="entry name" value="TFA2_Winged_2"/>
</dbReference>
<evidence type="ECO:0000256" key="1">
    <source>
        <dbReference type="ARBA" id="ARBA00004123"/>
    </source>
</evidence>
<comment type="subcellular location">
    <subcellularLocation>
        <location evidence="1 7">Nucleus</location>
    </subcellularLocation>
</comment>
<dbReference type="Pfam" id="PF02186">
    <property type="entry name" value="TFIIE_beta"/>
    <property type="match status" value="1"/>
</dbReference>
<keyword evidence="2 7" id="KW-0805">Transcription regulation</keyword>
<evidence type="ECO:0000313" key="10">
    <source>
        <dbReference type="EMBL" id="KAJ1999353.1"/>
    </source>
</evidence>
<dbReference type="InterPro" id="IPR016656">
    <property type="entry name" value="TFIIE-bsu"/>
</dbReference>
<dbReference type="GO" id="GO:0001097">
    <property type="term" value="F:TFIIH-class transcription factor complex binding"/>
    <property type="evidence" value="ECO:0007669"/>
    <property type="project" value="TreeGrafter"/>
</dbReference>
<dbReference type="Proteomes" id="UP001150907">
    <property type="component" value="Unassembled WGS sequence"/>
</dbReference>
<evidence type="ECO:0000256" key="7">
    <source>
        <dbReference type="PIRNR" id="PIRNR016398"/>
    </source>
</evidence>
<dbReference type="GO" id="GO:0003677">
    <property type="term" value="F:DNA binding"/>
    <property type="evidence" value="ECO:0007669"/>
    <property type="project" value="UniProtKB-UniRule"/>
</dbReference>
<evidence type="ECO:0000313" key="11">
    <source>
        <dbReference type="Proteomes" id="UP001150907"/>
    </source>
</evidence>
<sequence length="253" mass="29365">MSDLSDYQKRMGAQRRTMTPSTAMSYRASRDSAISPQQARAHEEATILTRVQQIIAFLKKSQRPCTADEIRMHISEFYDDGPEFQHLTTNAKVEYDAATSSFAYRPSFNIRTPEELVEYLRKLPDRGGLEVQRLKDSYLDTTSVIAELHKTQQILVMFDKFNRPRYIFYNHMPLEHTIDEDMKTSWLQLAVPDEPELSREMDRAGLKRMQAEAREEKEQLDVKKTKKASRVTKITNTHLVGIDLTKDYVPEGK</sequence>
<dbReference type="InterPro" id="IPR003166">
    <property type="entry name" value="TFIIE_bsu_DNA-bd"/>
</dbReference>
<comment type="caution">
    <text evidence="10">The sequence shown here is derived from an EMBL/GenBank/DDBJ whole genome shotgun (WGS) entry which is preliminary data.</text>
</comment>
<dbReference type="PIRSF" id="PIRSF016398">
    <property type="entry name" value="TFIIE-beta"/>
    <property type="match status" value="1"/>
</dbReference>
<keyword evidence="4 7" id="KW-0804">Transcription</keyword>
<dbReference type="Pfam" id="PF22254">
    <property type="entry name" value="TFA2_E-tether"/>
    <property type="match status" value="1"/>
</dbReference>
<keyword evidence="11" id="KW-1185">Reference proteome</keyword>
<evidence type="ECO:0000256" key="3">
    <source>
        <dbReference type="ARBA" id="ARBA00023125"/>
    </source>
</evidence>
<reference evidence="10" key="1">
    <citation type="submission" date="2022-07" db="EMBL/GenBank/DDBJ databases">
        <title>Phylogenomic reconstructions and comparative analyses of Kickxellomycotina fungi.</title>
        <authorList>
            <person name="Reynolds N.K."/>
            <person name="Stajich J.E."/>
            <person name="Barry K."/>
            <person name="Grigoriev I.V."/>
            <person name="Crous P."/>
            <person name="Smith M.E."/>
        </authorList>
    </citation>
    <scope>NUCLEOTIDE SEQUENCE</scope>
    <source>
        <strain evidence="10">IMI 214461</strain>
    </source>
</reference>
<evidence type="ECO:0000256" key="6">
    <source>
        <dbReference type="ARBA" id="ARBA00025581"/>
    </source>
</evidence>
<comment type="similarity">
    <text evidence="7">Belongs to the TFIIE beta subunit family.</text>
</comment>
<dbReference type="InterPro" id="IPR054600">
    <property type="entry name" value="TFA2_E-tether"/>
</dbReference>
<dbReference type="PANTHER" id="PTHR12716:SF8">
    <property type="entry name" value="TRANSCRIPTION INITIATION FACTOR IIE SUBUNIT BETA"/>
    <property type="match status" value="1"/>
</dbReference>
<evidence type="ECO:0000259" key="9">
    <source>
        <dbReference type="PROSITE" id="PS51351"/>
    </source>
</evidence>
<dbReference type="GO" id="GO:0006367">
    <property type="term" value="P:transcription initiation at RNA polymerase II promoter"/>
    <property type="evidence" value="ECO:0007669"/>
    <property type="project" value="UniProtKB-UniRule"/>
</dbReference>
<evidence type="ECO:0000256" key="4">
    <source>
        <dbReference type="ARBA" id="ARBA00023163"/>
    </source>
</evidence>
<dbReference type="PANTHER" id="PTHR12716">
    <property type="entry name" value="TRANSCRIPTION INITIATION FACTOR IIE, BETA SUBUNIT"/>
    <property type="match status" value="1"/>
</dbReference>
<evidence type="ECO:0000256" key="8">
    <source>
        <dbReference type="SAM" id="MobiDB-lite"/>
    </source>
</evidence>
<dbReference type="Pfam" id="PF18121">
    <property type="entry name" value="TFA2_Winged_2"/>
    <property type="match status" value="1"/>
</dbReference>